<reference evidence="1" key="1">
    <citation type="submission" date="2022-08" db="EMBL/GenBank/DDBJ databases">
        <title>Genome Sequence of Fusarium decemcellulare.</title>
        <authorList>
            <person name="Buettner E."/>
        </authorList>
    </citation>
    <scope>NUCLEOTIDE SEQUENCE</scope>
    <source>
        <strain evidence="1">Babe19</strain>
    </source>
</reference>
<accession>A0ACC1T084</accession>
<proteinExistence type="predicted"/>
<name>A0ACC1T084_9HYPO</name>
<dbReference type="Proteomes" id="UP001148629">
    <property type="component" value="Unassembled WGS sequence"/>
</dbReference>
<evidence type="ECO:0000313" key="1">
    <source>
        <dbReference type="EMBL" id="KAJ3549807.1"/>
    </source>
</evidence>
<gene>
    <name evidence="1" type="ORF">NM208_g305</name>
</gene>
<comment type="caution">
    <text evidence="1">The sequence shown here is derived from an EMBL/GenBank/DDBJ whole genome shotgun (WGS) entry which is preliminary data.</text>
</comment>
<sequence length="1976" mass="221022">MDLKMESKHIDGTESTGLWPEVAPEDTASLKQAAEICQKHLETLRRNEEQQDDKDETGGGYWASHQFSEFNLWCVKVGVYGQGLRSLDVRLKDVPEICNLLRGLLESLKQDFEELQNPTEDSASSSNSSNDSDDAASDSSCLSFDSLSSVRPLHEDAITRGSAKACNGKTLRLRMHIQDTIDRLHAHALRIERAGAQHRRERIEAYFQNEHEGRDAYERFLELADAKARIQFPKATKAFQHRIAESFARRRSKFDYLKAHQKKRAVQQGKSEDSETIHPNPEPQHKVDFPPLVNDPEPGAKASLPSQHAPHDQQTVVAATEVTRLEMGTLQRQRRKAESVASVTTRPELPPAPPVKGTTFECPYCRLEFRAEEAENDRWTEHVLQDFEPYFCTFEGCKNPFDVPNSFDGLLGHLQSHLEERYYIDMPNEGYKELSKLEFEAYLNQKGEGSGETVNLLKETSRRRKGAFLFESCPFCGGYPDVVEMIYRNRDSPEAQKKLRHHIRGHMRDVCLFLPPYREDILDQGDDSSTAKLGSQITNNNGGEENTRRDLQAADQKSASDGILPDLDDEDFWPTLLVNFPIPRYGPPQSNASSDTQSDADDNAPQLNRGWDADNVLYHLHDPLVLLFDIIPARDPSTAGEFWQRLELFQESYSCFCIDRSTRSLVESPRRIRVALIDTGIDFDHPGIMEAKAKGRMKEEWCKSWVGATTKDYDDDLHGTNCAYLLHKAAPEADIYIARVFYKNELKLYEANNIAKAVQHATDIWNVDIICMAFGLGVLSPRVLRVPAPPLVFAAASNDGRKRQRTFPSRYKESIFCVYASEGNGEDSDLNPKMGRGFSLMTLGAGLEVFRKEFFIENGGMHCRFKKVEMSGTSFATPIAAGIAATILDLARRVEAINETGYLCGTMASLEEWTRMPAVIQGILENLTNTTPSYEYPEMEPNGLFEVTYEHPANEETCDDCDEAREITRRPRKTNHPRVHCGVIASGNQVIKDPVLRDRLGNDCICFEMEAAGLMNDSPCLVIRGVCDYADSHKNDCWQRYAAVAAAACAKEILQNIPEVEVEKEQLAREVVQAVTELSKDIKVLRQGQEGTNRKEFLDLLSPEDHTPKYHASIHMRQSGTGQWFLESAEFQAWKDPDVGIAYFFCEFNDREEQTTDKFLGSLLKQLLKNRSCFPDCLETLYEAYKLSKTSPMLKEVIPALGSVCNLYSTVYIVIDALDEFDVSGGRQTEFLNAIDDLRAQRTVNLFATSRGLMGIQNRFRGCTNLEIRAQDTDIGKYLSYYLPTLLGVISDDKRLQREAKDSIIGAVGGVFLLARLHANLLNGTTTPNGAREKLKALSESGLSYDEAYKSTMNRIQSQPSDFVNLAKRVLSWVSRAKRSLSVWELQLALAMSKTNTELDSGNLTPIKHIIASCAGLVVVHETGTEITSLAELSRYATHNWRKHAEGGYMDNKNLILRFVNNKDKVRRVAYELNLAHATPRSDEPELVRVSPLHLAIHWDLMELVNDLLKEGCDPRQEDTHGRNPLSWAAERGLDAMVKTLLDADSTIANARGQRGPGPTHISPGLFRLGRPDRDLRMSPTVYRKKLNSTKTVAQCGATPLWYAALNNHTAVVRRLLAEPAVDPDLPDLAYGTTPLWCASAMGSMEVVRELVKHDKVTLDIVDNYHDFTALSIATLFKQDDVASLLLEKGANINSISKDGSTPLIHARGLNRVAIAELPIRQPGVNIDAVNEEGNSAFVEAGSGNSEIAKQLLDKGLAADHVFHSRIGFTPLHLGVRYLQAVGVNPHFTEQESVRETALTRAAFRGDLASLRMLPISDADPNETNNCGDTALARAASEGHVEVVKLLLERGADPNIQNKYGKTALVHASLGGYEEMVEELLEKGADSNIQDGCGKTALILASICGYEEIVEKLLEHGADRYLIDKKGCTAKCYASEKGDETLVSILSRREFNDRDRKMLSEAFKVYAETLEKIHGR</sequence>
<keyword evidence="2" id="KW-1185">Reference proteome</keyword>
<dbReference type="EMBL" id="JANRMS010000014">
    <property type="protein sequence ID" value="KAJ3549807.1"/>
    <property type="molecule type" value="Genomic_DNA"/>
</dbReference>
<evidence type="ECO:0000313" key="2">
    <source>
        <dbReference type="Proteomes" id="UP001148629"/>
    </source>
</evidence>
<organism evidence="1 2">
    <name type="scientific">Fusarium decemcellulare</name>
    <dbReference type="NCBI Taxonomy" id="57161"/>
    <lineage>
        <taxon>Eukaryota</taxon>
        <taxon>Fungi</taxon>
        <taxon>Dikarya</taxon>
        <taxon>Ascomycota</taxon>
        <taxon>Pezizomycotina</taxon>
        <taxon>Sordariomycetes</taxon>
        <taxon>Hypocreomycetidae</taxon>
        <taxon>Hypocreales</taxon>
        <taxon>Nectriaceae</taxon>
        <taxon>Fusarium</taxon>
        <taxon>Fusarium decemcellulare species complex</taxon>
    </lineage>
</organism>
<protein>
    <submittedName>
        <fullName evidence="1">Uncharacterized protein</fullName>
    </submittedName>
</protein>